<dbReference type="InterPro" id="IPR001633">
    <property type="entry name" value="EAL_dom"/>
</dbReference>
<dbReference type="SMART" id="SM00091">
    <property type="entry name" value="PAS"/>
    <property type="match status" value="2"/>
</dbReference>
<protein>
    <submittedName>
        <fullName evidence="6">PAS domain S-box-containing protein/diguanylate cyclase (GGDEF) domain-containing protein</fullName>
    </submittedName>
</protein>
<reference evidence="6 7" key="1">
    <citation type="submission" date="2016-11" db="EMBL/GenBank/DDBJ databases">
        <authorList>
            <person name="Jaros S."/>
            <person name="Januszkiewicz K."/>
            <person name="Wedrychowicz H."/>
        </authorList>
    </citation>
    <scope>NUCLEOTIDE SEQUENCE [LARGE SCALE GENOMIC DNA]</scope>
    <source>
        <strain evidence="6 7">DSM 21864</strain>
    </source>
</reference>
<dbReference type="InterPro" id="IPR001610">
    <property type="entry name" value="PAC"/>
</dbReference>
<dbReference type="CDD" id="cd01948">
    <property type="entry name" value="EAL"/>
    <property type="match status" value="1"/>
</dbReference>
<name>A0A1M6GZ26_9CLOT</name>
<dbReference type="InterPro" id="IPR000160">
    <property type="entry name" value="GGDEF_dom"/>
</dbReference>
<evidence type="ECO:0000259" key="5">
    <source>
        <dbReference type="PROSITE" id="PS50887"/>
    </source>
</evidence>
<dbReference type="SMART" id="SM00086">
    <property type="entry name" value="PAC"/>
    <property type="match status" value="2"/>
</dbReference>
<dbReference type="PANTHER" id="PTHR44757">
    <property type="entry name" value="DIGUANYLATE CYCLASE DGCP"/>
    <property type="match status" value="1"/>
</dbReference>
<dbReference type="Gene3D" id="3.30.70.270">
    <property type="match status" value="1"/>
</dbReference>
<dbReference type="PROSITE" id="PS50887">
    <property type="entry name" value="GGDEF"/>
    <property type="match status" value="1"/>
</dbReference>
<dbReference type="SUPFAM" id="SSF55073">
    <property type="entry name" value="Nucleotide cyclase"/>
    <property type="match status" value="1"/>
</dbReference>
<dbReference type="RefSeq" id="WP_073006621.1">
    <property type="nucleotide sequence ID" value="NZ_FQZO01000003.1"/>
</dbReference>
<dbReference type="PROSITE" id="PS50113">
    <property type="entry name" value="PAC"/>
    <property type="match status" value="2"/>
</dbReference>
<dbReference type="NCBIfam" id="TIGR00254">
    <property type="entry name" value="GGDEF"/>
    <property type="match status" value="1"/>
</dbReference>
<dbReference type="InterPro" id="IPR013655">
    <property type="entry name" value="PAS_fold_3"/>
</dbReference>
<evidence type="ECO:0000256" key="1">
    <source>
        <dbReference type="SAM" id="Phobius"/>
    </source>
</evidence>
<dbReference type="Pfam" id="PF00989">
    <property type="entry name" value="PAS"/>
    <property type="match status" value="1"/>
</dbReference>
<dbReference type="PROSITE" id="PS50112">
    <property type="entry name" value="PAS"/>
    <property type="match status" value="2"/>
</dbReference>
<gene>
    <name evidence="6" type="ORF">SAMN05444401_2302</name>
</gene>
<keyword evidence="1" id="KW-1133">Transmembrane helix</keyword>
<feature type="domain" description="PAC" evidence="3">
    <location>
        <begin position="218"/>
        <end position="270"/>
    </location>
</feature>
<feature type="domain" description="PAC" evidence="3">
    <location>
        <begin position="346"/>
        <end position="398"/>
    </location>
</feature>
<dbReference type="Gene3D" id="3.30.450.20">
    <property type="entry name" value="PAS domain"/>
    <property type="match status" value="2"/>
</dbReference>
<proteinExistence type="predicted"/>
<dbReference type="Pfam" id="PF08447">
    <property type="entry name" value="PAS_3"/>
    <property type="match status" value="1"/>
</dbReference>
<dbReference type="InterPro" id="IPR035919">
    <property type="entry name" value="EAL_sf"/>
</dbReference>
<dbReference type="Gene3D" id="3.20.20.450">
    <property type="entry name" value="EAL domain"/>
    <property type="match status" value="1"/>
</dbReference>
<dbReference type="GO" id="GO:0006355">
    <property type="term" value="P:regulation of DNA-templated transcription"/>
    <property type="evidence" value="ECO:0007669"/>
    <property type="project" value="InterPro"/>
</dbReference>
<feature type="domain" description="PAS" evidence="2">
    <location>
        <begin position="142"/>
        <end position="214"/>
    </location>
</feature>
<dbReference type="AlphaFoldDB" id="A0A1M6GZ26"/>
<dbReference type="Pfam" id="PF00990">
    <property type="entry name" value="GGDEF"/>
    <property type="match status" value="1"/>
</dbReference>
<dbReference type="FunFam" id="3.20.20.450:FF:000001">
    <property type="entry name" value="Cyclic di-GMP phosphodiesterase yahA"/>
    <property type="match status" value="1"/>
</dbReference>
<evidence type="ECO:0000313" key="7">
    <source>
        <dbReference type="Proteomes" id="UP000184080"/>
    </source>
</evidence>
<dbReference type="InterPro" id="IPR029787">
    <property type="entry name" value="Nucleotide_cyclase"/>
</dbReference>
<dbReference type="InterPro" id="IPR043128">
    <property type="entry name" value="Rev_trsase/Diguanyl_cyclase"/>
</dbReference>
<feature type="domain" description="EAL" evidence="4">
    <location>
        <begin position="572"/>
        <end position="826"/>
    </location>
</feature>
<dbReference type="InterPro" id="IPR013767">
    <property type="entry name" value="PAS_fold"/>
</dbReference>
<keyword evidence="1" id="KW-0472">Membrane</keyword>
<dbReference type="CDD" id="cd00130">
    <property type="entry name" value="PAS"/>
    <property type="match status" value="2"/>
</dbReference>
<dbReference type="NCBIfam" id="TIGR00229">
    <property type="entry name" value="sensory_box"/>
    <property type="match status" value="2"/>
</dbReference>
<dbReference type="PANTHER" id="PTHR44757:SF2">
    <property type="entry name" value="BIOFILM ARCHITECTURE MAINTENANCE PROTEIN MBAA"/>
    <property type="match status" value="1"/>
</dbReference>
<keyword evidence="7" id="KW-1185">Reference proteome</keyword>
<dbReference type="SUPFAM" id="SSF55785">
    <property type="entry name" value="PYP-like sensor domain (PAS domain)"/>
    <property type="match status" value="2"/>
</dbReference>
<feature type="domain" description="PAS" evidence="2">
    <location>
        <begin position="271"/>
        <end position="342"/>
    </location>
</feature>
<feature type="transmembrane region" description="Helical" evidence="1">
    <location>
        <begin position="37"/>
        <end position="56"/>
    </location>
</feature>
<dbReference type="PROSITE" id="PS50883">
    <property type="entry name" value="EAL"/>
    <property type="match status" value="1"/>
</dbReference>
<dbReference type="EMBL" id="FQZO01000003">
    <property type="protein sequence ID" value="SHJ15166.1"/>
    <property type="molecule type" value="Genomic_DNA"/>
</dbReference>
<dbReference type="InterPro" id="IPR035965">
    <property type="entry name" value="PAS-like_dom_sf"/>
</dbReference>
<evidence type="ECO:0000259" key="3">
    <source>
        <dbReference type="PROSITE" id="PS50113"/>
    </source>
</evidence>
<dbReference type="SMART" id="SM00267">
    <property type="entry name" value="GGDEF"/>
    <property type="match status" value="1"/>
</dbReference>
<dbReference type="OrthoDB" id="9762141at2"/>
<dbReference type="CDD" id="cd01949">
    <property type="entry name" value="GGDEF"/>
    <property type="match status" value="1"/>
</dbReference>
<accession>A0A1M6GZ26</accession>
<dbReference type="InterPro" id="IPR000700">
    <property type="entry name" value="PAS-assoc_C"/>
</dbReference>
<evidence type="ECO:0000259" key="4">
    <source>
        <dbReference type="PROSITE" id="PS50883"/>
    </source>
</evidence>
<evidence type="ECO:0000313" key="6">
    <source>
        <dbReference type="EMBL" id="SHJ15166.1"/>
    </source>
</evidence>
<feature type="domain" description="GGDEF" evidence="5">
    <location>
        <begin position="430"/>
        <end position="563"/>
    </location>
</feature>
<dbReference type="SMART" id="SM00052">
    <property type="entry name" value="EAL"/>
    <property type="match status" value="1"/>
</dbReference>
<dbReference type="Pfam" id="PF00563">
    <property type="entry name" value="EAL"/>
    <property type="match status" value="1"/>
</dbReference>
<dbReference type="InterPro" id="IPR052155">
    <property type="entry name" value="Biofilm_reg_signaling"/>
</dbReference>
<organism evidence="6 7">
    <name type="scientific">Clostridium amylolyticum</name>
    <dbReference type="NCBI Taxonomy" id="1121298"/>
    <lineage>
        <taxon>Bacteria</taxon>
        <taxon>Bacillati</taxon>
        <taxon>Bacillota</taxon>
        <taxon>Clostridia</taxon>
        <taxon>Eubacteriales</taxon>
        <taxon>Clostridiaceae</taxon>
        <taxon>Clostridium</taxon>
    </lineage>
</organism>
<dbReference type="SUPFAM" id="SSF141868">
    <property type="entry name" value="EAL domain-like"/>
    <property type="match status" value="1"/>
</dbReference>
<evidence type="ECO:0000259" key="2">
    <source>
        <dbReference type="PROSITE" id="PS50112"/>
    </source>
</evidence>
<dbReference type="InterPro" id="IPR000014">
    <property type="entry name" value="PAS"/>
</dbReference>
<dbReference type="Proteomes" id="UP000184080">
    <property type="component" value="Unassembled WGS sequence"/>
</dbReference>
<sequence length="829" mass="96229">MKKDNRTFKSSIEEESENEKNLHYNPWKIIKPVRETLRMLILLALFFLLLTYIFFSKSEFIKNSWLLNLMVEHKEWVFVAIVMVMIFLHVKGSVKSLGELIYKNKEVYEKLNSAKLAVAILEEDIKSQLNILEEHGKALRISEQRYNLAVEGTLDGIWEWDVKSDTYYFSSKWKSYFGYEDDELENKISTWESLIHPYDAKEAKKKLYNYIYSKNGLYENTYRLRCKDGEYKWILSKGKALWDEEGVAIRVVGSHTDITNQILLQEKLRKEKEISESIIKNASIIILLLDENGNIRDINPYGEKLTGFSKQEVIGKNSLQLFVPQEEREELMSLFERARNNAENIPSHENQVKCKDGKMLDVLWSNSAVYDKEGKVDGIISIGADITEIKNIEKQLNLLAYYDTLTELPNRSLFEMTMNSIINNITNENFKFALVYIDIDNFKHINDTLGHISGDMFLKSFAEVLKSKVEYPDFTARLSGDEFVIIFSDIINKEEVISKIEKVLLHLRKPWNVEEQEFFVTYSLGIAIYPEHGRNLSILLRNADTAMFTVKESTKDNYCIYNDLMQEKTINYISMTNQMRHAIDNEEFVLYYQPQVDLNTGKIVGAEALIRWSHPQRGIIFPLDFIIFAEETGFIHSIGKWALKRAFKEKKTWELLGYKEINMSVNISGKRIISEKLIDEINDLLEEFVINSTGLTLEITETAIMQDLNASIEVLKKLRDKGIKIALDDFGTGYSSLTYLKKLPIDIVKIDKEFISNAFYEAVDKKIVKTIINLNHELNLNVVAEGIETKEQLNFLKENECDVGQGFLFSKAVPAEDFEKLLQEDKCYF</sequence>
<dbReference type="STRING" id="1121298.SAMN05444401_2302"/>
<keyword evidence="1" id="KW-0812">Transmembrane</keyword>